<organism evidence="1">
    <name type="scientific">bioreactor metagenome</name>
    <dbReference type="NCBI Taxonomy" id="1076179"/>
    <lineage>
        <taxon>unclassified sequences</taxon>
        <taxon>metagenomes</taxon>
        <taxon>ecological metagenomes</taxon>
    </lineage>
</organism>
<dbReference type="EMBL" id="VSSQ01072658">
    <property type="protein sequence ID" value="MPN23989.1"/>
    <property type="molecule type" value="Genomic_DNA"/>
</dbReference>
<comment type="caution">
    <text evidence="1">The sequence shown here is derived from an EMBL/GenBank/DDBJ whole genome shotgun (WGS) entry which is preliminary data.</text>
</comment>
<evidence type="ECO:0000313" key="1">
    <source>
        <dbReference type="EMBL" id="MPN23989.1"/>
    </source>
</evidence>
<accession>A0A645GDY6</accession>
<sequence>MLQHVELMLTTWMLYTTLTFHKKQNTMFTVLDVLVVLVKKVLQSLYLHHAKEILFVN</sequence>
<name>A0A645GDY6_9ZZZZ</name>
<reference evidence="1" key="1">
    <citation type="submission" date="2019-08" db="EMBL/GenBank/DDBJ databases">
        <authorList>
            <person name="Kucharzyk K."/>
            <person name="Murdoch R.W."/>
            <person name="Higgins S."/>
            <person name="Loffler F."/>
        </authorList>
    </citation>
    <scope>NUCLEOTIDE SEQUENCE</scope>
</reference>
<proteinExistence type="predicted"/>
<dbReference type="AlphaFoldDB" id="A0A645GDY6"/>
<protein>
    <submittedName>
        <fullName evidence="1">Uncharacterized protein</fullName>
    </submittedName>
</protein>
<gene>
    <name evidence="1" type="ORF">SDC9_171382</name>
</gene>